<dbReference type="Gene3D" id="3.90.1720.10">
    <property type="entry name" value="endopeptidase domain like (from Nostoc punctiforme)"/>
    <property type="match status" value="1"/>
</dbReference>
<dbReference type="FunFam" id="3.40.605.10:FF:000007">
    <property type="entry name" value="NAD/NADP-dependent betaine aldehyde dehydrogenase"/>
    <property type="match status" value="1"/>
</dbReference>
<dbReference type="PROSITE" id="PS00070">
    <property type="entry name" value="ALDEHYDE_DEHYDR_CYS"/>
    <property type="match status" value="1"/>
</dbReference>
<dbReference type="InterPro" id="IPR016162">
    <property type="entry name" value="Ald_DH_N"/>
</dbReference>
<dbReference type="Proteomes" id="UP000230423">
    <property type="component" value="Unassembled WGS sequence"/>
</dbReference>
<dbReference type="InterPro" id="IPR038765">
    <property type="entry name" value="Papain-like_cys_pep_sf"/>
</dbReference>
<dbReference type="OrthoDB" id="310895at2759"/>
<keyword evidence="5" id="KW-1185">Reference proteome</keyword>
<dbReference type="InterPro" id="IPR016161">
    <property type="entry name" value="Ald_DH/histidinol_DH"/>
</dbReference>
<evidence type="ECO:0000259" key="3">
    <source>
        <dbReference type="Pfam" id="PF00171"/>
    </source>
</evidence>
<name>A0A2G9USP0_TELCI</name>
<evidence type="ECO:0000313" key="5">
    <source>
        <dbReference type="Proteomes" id="UP000230423"/>
    </source>
</evidence>
<dbReference type="GO" id="GO:0016620">
    <property type="term" value="F:oxidoreductase activity, acting on the aldehyde or oxo group of donors, NAD or NADP as acceptor"/>
    <property type="evidence" value="ECO:0007669"/>
    <property type="project" value="InterPro"/>
</dbReference>
<dbReference type="PANTHER" id="PTHR11699">
    <property type="entry name" value="ALDEHYDE DEHYDROGENASE-RELATED"/>
    <property type="match status" value="1"/>
</dbReference>
<dbReference type="SUPFAM" id="SSF54001">
    <property type="entry name" value="Cysteine proteinases"/>
    <property type="match status" value="1"/>
</dbReference>
<dbReference type="InterPro" id="IPR016160">
    <property type="entry name" value="Ald_DH_CS_CYS"/>
</dbReference>
<dbReference type="InterPro" id="IPR015590">
    <property type="entry name" value="Aldehyde_DH_dom"/>
</dbReference>
<sequence>MLKKVIEMNDVDLSHASAGDLVFLAKDSTACSFEQAVSDVAASPYYHVAIIGRDKRFIHATPRGVECQTVDEFIAEFQPHRMEILHVVASDKAKHDAAAFAETKVGLPYNDIFSPDRINADGQESYYCSQLITEAYNGIIEFPEHKLNFKDENGDFIEYWQKYYEERNLEIPQDERGSHPASLRRSPLLQMKLTRHLQKQMLNCKDVTSALHYIGGAAVNLTTGKKFDVIEPRSGSALTECHAATPEEVHRAVDTAQKAFPLWSKVGWLERGIVLRKVAKLLWKNCEEIARWECIGSGKPITEARLDVLSCVDTFNFYGGVGHSLAGQHIPLGEDRFAYTKREPLGVVGCIGTWNYPIQTCSWKVAPALACGNAVVYKPSPLAPISAVILAQVLQMAGLTEGAFNVVQGDVETGRALILHPQVKKISFTGAVPTGKKIMQDCAARNVKPITLELGGKASLIIFEDADVESAVSGAMMANFYSQGQVCTNASKVLIHRSLEADFVASLREKTEAMRVGDPLEDTTRVGAHISRNHMEKVKNYIDGAVAAGARVICGGEPVQVPGLEGGFYLSPCILSDIRKDMEVYREEIFGSVLLVIPFDTEEEAIEIANDTTLGLAAGLFTK</sequence>
<dbReference type="EMBL" id="KZ345507">
    <property type="protein sequence ID" value="PIO73156.1"/>
    <property type="molecule type" value="Genomic_DNA"/>
</dbReference>
<evidence type="ECO:0000256" key="1">
    <source>
        <dbReference type="ARBA" id="ARBA00009986"/>
    </source>
</evidence>
<dbReference type="Gene3D" id="3.40.605.10">
    <property type="entry name" value="Aldehyde Dehydrogenase, Chain A, domain 1"/>
    <property type="match status" value="1"/>
</dbReference>
<keyword evidence="2" id="KW-0560">Oxidoreductase</keyword>
<evidence type="ECO:0000256" key="2">
    <source>
        <dbReference type="ARBA" id="ARBA00023002"/>
    </source>
</evidence>
<dbReference type="Gene3D" id="3.40.309.10">
    <property type="entry name" value="Aldehyde Dehydrogenase, Chain A, domain 2"/>
    <property type="match status" value="1"/>
</dbReference>
<proteinExistence type="inferred from homology"/>
<gene>
    <name evidence="4" type="ORF">TELCIR_04880</name>
</gene>
<evidence type="ECO:0000313" key="4">
    <source>
        <dbReference type="EMBL" id="PIO73156.1"/>
    </source>
</evidence>
<dbReference type="SUPFAM" id="SSF53720">
    <property type="entry name" value="ALDH-like"/>
    <property type="match status" value="1"/>
</dbReference>
<comment type="similarity">
    <text evidence="1">Belongs to the aldehyde dehydrogenase family.</text>
</comment>
<dbReference type="Pfam" id="PF00171">
    <property type="entry name" value="Aldedh"/>
    <property type="match status" value="1"/>
</dbReference>
<organism evidence="4 5">
    <name type="scientific">Teladorsagia circumcincta</name>
    <name type="common">Brown stomach worm</name>
    <name type="synonym">Ostertagia circumcincta</name>
    <dbReference type="NCBI Taxonomy" id="45464"/>
    <lineage>
        <taxon>Eukaryota</taxon>
        <taxon>Metazoa</taxon>
        <taxon>Ecdysozoa</taxon>
        <taxon>Nematoda</taxon>
        <taxon>Chromadorea</taxon>
        <taxon>Rhabditida</taxon>
        <taxon>Rhabditina</taxon>
        <taxon>Rhabditomorpha</taxon>
        <taxon>Strongyloidea</taxon>
        <taxon>Trichostrongylidae</taxon>
        <taxon>Teladorsagia</taxon>
    </lineage>
</organism>
<dbReference type="InterPro" id="IPR024453">
    <property type="entry name" value="Peptidase_C92"/>
</dbReference>
<dbReference type="Pfam" id="PF05708">
    <property type="entry name" value="Peptidase_C92"/>
    <property type="match status" value="1"/>
</dbReference>
<dbReference type="InterPro" id="IPR016163">
    <property type="entry name" value="Ald_DH_C"/>
</dbReference>
<protein>
    <submittedName>
        <fullName evidence="4">Betaine-aldehyde dehydrogenase family protein</fullName>
    </submittedName>
</protein>
<dbReference type="AlphaFoldDB" id="A0A2G9USP0"/>
<reference evidence="4 5" key="1">
    <citation type="submission" date="2015-09" db="EMBL/GenBank/DDBJ databases">
        <title>Draft genome of the parasitic nematode Teladorsagia circumcincta isolate WARC Sus (inbred).</title>
        <authorList>
            <person name="Mitreva M."/>
        </authorList>
    </citation>
    <scope>NUCLEOTIDE SEQUENCE [LARGE SCALE GENOMIC DNA]</scope>
    <source>
        <strain evidence="4 5">S</strain>
    </source>
</reference>
<accession>A0A2G9USP0</accession>
<feature type="domain" description="Aldehyde dehydrogenase" evidence="3">
    <location>
        <begin position="224"/>
        <end position="623"/>
    </location>
</feature>